<dbReference type="InterPro" id="IPR036942">
    <property type="entry name" value="Beta-barrel_TonB_sf"/>
</dbReference>
<evidence type="ECO:0000259" key="13">
    <source>
        <dbReference type="Pfam" id="PF00593"/>
    </source>
</evidence>
<keyword evidence="9 10" id="KW-0998">Cell outer membrane</keyword>
<dbReference type="SUPFAM" id="SSF56935">
    <property type="entry name" value="Porins"/>
    <property type="match status" value="1"/>
</dbReference>
<evidence type="ECO:0000256" key="11">
    <source>
        <dbReference type="RuleBase" id="RU003357"/>
    </source>
</evidence>
<comment type="caution">
    <text evidence="15">The sequence shown here is derived from an EMBL/GenBank/DDBJ whole genome shotgun (WGS) entry which is preliminary data.</text>
</comment>
<keyword evidence="3 10" id="KW-0813">Transport</keyword>
<feature type="region of interest" description="Disordered" evidence="12">
    <location>
        <begin position="1"/>
        <end position="23"/>
    </location>
</feature>
<dbReference type="PROSITE" id="PS52016">
    <property type="entry name" value="TONB_DEPENDENT_REC_3"/>
    <property type="match status" value="1"/>
</dbReference>
<sequence>MKTEGIAVGARQGGGRDAAATGRGRARKLATVSAVALSALSLAPARAQGADADAAATTAHQLDGVTVTGTAERARLDTPSATASRLGLSPRETPAAVEVLTADDLQQRGLRSSVEALNAAPGVLAGQLPSSPGTTSMRGFSGGAISLLYDGARQTAAPLVTRDFDSWSFERIEVLKGPASVLYGEGALAGAINLVPKRADFDGRRLSALLGWGSFGGQRYAVDGNWPLDERFALRLIASHRRSDGYVDATENRATSATLSARWRPSDAVDAEIALDHYEDDYDSAYWGTPLVPRAVARDPSDLVRSGNGYVLDRAMREVNYNVADGTQTARSDWLRTRVSWQLGENLRLVNEASYYDATRRWLNSETYSFDAASGLLKRGITRIEHRHRYWVERASLIGESLWAGRRNRYSVGVEFSDGDLAVPRRFGTAAAVDPFAPQRGLFPVGNEAALFPGAGNRVDFDSSTRTASVFLEDALNLTPRWLLLAGLRYDRIELERSNRDYNTGALTRFSRDYDPLSWRVGTVYDLQPQTQLYAQYSAAVAPVGSLPLLSQANARFDLTHGRAVDIGLKRTFWQDRIDLTLGGYWIRQDDIVTRDPANAAISIQGGRQSSRGAELSLSAALTPQLRVDASVAALNARFDELREAGGIDRAGNTPPNVPERLAQLYASYRFNAVPLRLSGGARYVGAFYTNNANSIRVDSHTVWDASLAYRLPFGELALHGRNLGDAFYAQWSGGAADQLVIGAPRSVELTFKVDL</sequence>
<evidence type="ECO:0000259" key="14">
    <source>
        <dbReference type="Pfam" id="PF07715"/>
    </source>
</evidence>
<dbReference type="EMBL" id="QTSU01000005">
    <property type="protein sequence ID" value="RDZ26097.1"/>
    <property type="molecule type" value="Genomic_DNA"/>
</dbReference>
<comment type="subcellular location">
    <subcellularLocation>
        <location evidence="1 10">Cell outer membrane</location>
        <topology evidence="1 10">Multi-pass membrane protein</topology>
    </subcellularLocation>
</comment>
<evidence type="ECO:0000256" key="3">
    <source>
        <dbReference type="ARBA" id="ARBA00022448"/>
    </source>
</evidence>
<dbReference type="PANTHER" id="PTHR32552:SF84">
    <property type="entry name" value="TONB-DEPENDENT RECEPTOR-RELATED"/>
    <property type="match status" value="1"/>
</dbReference>
<evidence type="ECO:0000256" key="4">
    <source>
        <dbReference type="ARBA" id="ARBA00022452"/>
    </source>
</evidence>
<evidence type="ECO:0000256" key="2">
    <source>
        <dbReference type="ARBA" id="ARBA00009810"/>
    </source>
</evidence>
<gene>
    <name evidence="15" type="ORF">DX914_19795</name>
</gene>
<evidence type="ECO:0000256" key="6">
    <source>
        <dbReference type="ARBA" id="ARBA00023077"/>
    </source>
</evidence>
<name>A0A371JWY0_9GAMM</name>
<dbReference type="Pfam" id="PF00593">
    <property type="entry name" value="TonB_dep_Rec_b-barrel"/>
    <property type="match status" value="1"/>
</dbReference>
<feature type="domain" description="TonB-dependent receptor-like beta-barrel" evidence="13">
    <location>
        <begin position="301"/>
        <end position="724"/>
    </location>
</feature>
<comment type="similarity">
    <text evidence="2 10 11">Belongs to the TonB-dependent receptor family.</text>
</comment>
<dbReference type="AlphaFoldDB" id="A0A371JWY0"/>
<evidence type="ECO:0000256" key="5">
    <source>
        <dbReference type="ARBA" id="ARBA00022692"/>
    </source>
</evidence>
<evidence type="ECO:0000313" key="16">
    <source>
        <dbReference type="Proteomes" id="UP000264492"/>
    </source>
</evidence>
<dbReference type="GO" id="GO:0038023">
    <property type="term" value="F:signaling receptor activity"/>
    <property type="evidence" value="ECO:0007669"/>
    <property type="project" value="InterPro"/>
</dbReference>
<keyword evidence="6 11" id="KW-0798">TonB box</keyword>
<dbReference type="Gene3D" id="2.40.170.20">
    <property type="entry name" value="TonB-dependent receptor, beta-barrel domain"/>
    <property type="match status" value="1"/>
</dbReference>
<organism evidence="15 16">
    <name type="scientific">Lysobacter silvisoli</name>
    <dbReference type="NCBI Taxonomy" id="2293254"/>
    <lineage>
        <taxon>Bacteria</taxon>
        <taxon>Pseudomonadati</taxon>
        <taxon>Pseudomonadota</taxon>
        <taxon>Gammaproteobacteria</taxon>
        <taxon>Lysobacterales</taxon>
        <taxon>Lysobacteraceae</taxon>
        <taxon>Lysobacter</taxon>
    </lineage>
</organism>
<dbReference type="InterPro" id="IPR010105">
    <property type="entry name" value="TonB_sidphr_rcpt"/>
</dbReference>
<feature type="domain" description="TonB-dependent receptor plug" evidence="14">
    <location>
        <begin position="90"/>
        <end position="191"/>
    </location>
</feature>
<dbReference type="NCBIfam" id="TIGR01783">
    <property type="entry name" value="TonB-siderophor"/>
    <property type="match status" value="1"/>
</dbReference>
<reference evidence="15 16" key="1">
    <citation type="submission" date="2018-08" db="EMBL/GenBank/DDBJ databases">
        <title>Lysobacter sp. zong2l5, whole genome shotgun sequence.</title>
        <authorList>
            <person name="Zhang X."/>
            <person name="Feng G."/>
            <person name="Zhu H."/>
        </authorList>
    </citation>
    <scope>NUCLEOTIDE SEQUENCE [LARGE SCALE GENOMIC DNA]</scope>
    <source>
        <strain evidence="16">zong2l5</strain>
    </source>
</reference>
<dbReference type="Pfam" id="PF07715">
    <property type="entry name" value="Plug"/>
    <property type="match status" value="1"/>
</dbReference>
<evidence type="ECO:0000256" key="7">
    <source>
        <dbReference type="ARBA" id="ARBA00023136"/>
    </source>
</evidence>
<dbReference type="Gene3D" id="2.170.130.10">
    <property type="entry name" value="TonB-dependent receptor, plug domain"/>
    <property type="match status" value="1"/>
</dbReference>
<evidence type="ECO:0000313" key="15">
    <source>
        <dbReference type="EMBL" id="RDZ26097.1"/>
    </source>
</evidence>
<evidence type="ECO:0000256" key="1">
    <source>
        <dbReference type="ARBA" id="ARBA00004571"/>
    </source>
</evidence>
<dbReference type="Proteomes" id="UP000264492">
    <property type="component" value="Unassembled WGS sequence"/>
</dbReference>
<evidence type="ECO:0000256" key="12">
    <source>
        <dbReference type="SAM" id="MobiDB-lite"/>
    </source>
</evidence>
<evidence type="ECO:0000256" key="8">
    <source>
        <dbReference type="ARBA" id="ARBA00023170"/>
    </source>
</evidence>
<dbReference type="PANTHER" id="PTHR32552">
    <property type="entry name" value="FERRICHROME IRON RECEPTOR-RELATED"/>
    <property type="match status" value="1"/>
</dbReference>
<dbReference type="InterPro" id="IPR039426">
    <property type="entry name" value="TonB-dep_rcpt-like"/>
</dbReference>
<evidence type="ECO:0000256" key="10">
    <source>
        <dbReference type="PROSITE-ProRule" id="PRU01360"/>
    </source>
</evidence>
<accession>A0A371JWY0</accession>
<dbReference type="GO" id="GO:0009279">
    <property type="term" value="C:cell outer membrane"/>
    <property type="evidence" value="ECO:0007669"/>
    <property type="project" value="UniProtKB-SubCell"/>
</dbReference>
<dbReference type="GO" id="GO:0015344">
    <property type="term" value="F:siderophore uptake transmembrane transporter activity"/>
    <property type="evidence" value="ECO:0007669"/>
    <property type="project" value="TreeGrafter"/>
</dbReference>
<keyword evidence="8 15" id="KW-0675">Receptor</keyword>
<keyword evidence="16" id="KW-1185">Reference proteome</keyword>
<dbReference type="InterPro" id="IPR000531">
    <property type="entry name" value="Beta-barrel_TonB"/>
</dbReference>
<proteinExistence type="inferred from homology"/>
<protein>
    <submittedName>
        <fullName evidence="15">TonB-dependent siderophore receptor</fullName>
    </submittedName>
</protein>
<dbReference type="GO" id="GO:0015891">
    <property type="term" value="P:siderophore transport"/>
    <property type="evidence" value="ECO:0007669"/>
    <property type="project" value="InterPro"/>
</dbReference>
<dbReference type="InterPro" id="IPR012910">
    <property type="entry name" value="Plug_dom"/>
</dbReference>
<keyword evidence="5 10" id="KW-0812">Transmembrane</keyword>
<keyword evidence="4 10" id="KW-1134">Transmembrane beta strand</keyword>
<keyword evidence="7 10" id="KW-0472">Membrane</keyword>
<dbReference type="InterPro" id="IPR037066">
    <property type="entry name" value="Plug_dom_sf"/>
</dbReference>
<dbReference type="CDD" id="cd01347">
    <property type="entry name" value="ligand_gated_channel"/>
    <property type="match status" value="1"/>
</dbReference>
<evidence type="ECO:0000256" key="9">
    <source>
        <dbReference type="ARBA" id="ARBA00023237"/>
    </source>
</evidence>